<feature type="transmembrane region" description="Helical" evidence="16">
    <location>
        <begin position="87"/>
        <end position="105"/>
    </location>
</feature>
<keyword evidence="13 16" id="KW-0472">Membrane</keyword>
<sequence length="688" mass="78698">MSKITYKHSSFPKHATYITVMACKFSVMYTFLMRLSPLFRYGVLINEFDPWFNFRCSEYIRNNGILKYFQWIDSKTWIPEGRNIYRTAYPAMFILSNCIHSLLGIFVRVSHYTVCSITPPILFLGCLILMYKVSNEFFSKPEKTLRVWIAMAVFSMAGGVFEKTIAGAYDYEGLSLFMVLLILYIYIRCIKNENASVNSKVILGLIIGVVQGIFNLSWGGSLFTEILLYVHTFFSHSNWRVLLCTTVVTASIDCITPFLWVVKPVNIGKVLTFLLLEIGHQLMQQTHSTRIKCLGVFGALIGLCIGIIGVYLSKGDKLALLLNAVKKKDKVYNVLYKKRAHPLVSSIVEHQPATKDQAVALCGPYMIVSPMLMIWGTERLKYEKKKSLLLLVQAGFMLSSLMFLFMERFAFLTIPFLAIYVGDAFCEMMFAHSFYKPFQNPKPYLVHKPLKIAMGILMLGHTFSCYNTIHSKQKQVMVVMDGVVDGKPTVVDDFRESAIYMKYNLPKDSVILSWWDYGYQITGMTNLSTVIDNNTNNYQKISEVASLLVSPEEEVGRSHPFLKRIVPDMSTNLYIYTVCGYISKYNLSDLNKIWWISKIANEANNQINADDYYFKVGSTIYHSLPDIPDINIKSEQAGNTPLYISPTLKNSLLFKLCFYKYSDTITLHNLELVHESSNSIVRLYKIIK</sequence>
<dbReference type="UniPathway" id="UPA00378"/>
<evidence type="ECO:0000256" key="16">
    <source>
        <dbReference type="SAM" id="Phobius"/>
    </source>
</evidence>
<keyword evidence="14" id="KW-0464">Manganese</keyword>
<evidence type="ECO:0000259" key="17">
    <source>
        <dbReference type="Pfam" id="PF02516"/>
    </source>
</evidence>
<evidence type="ECO:0000256" key="7">
    <source>
        <dbReference type="ARBA" id="ARBA00022676"/>
    </source>
</evidence>
<dbReference type="GO" id="GO:0004579">
    <property type="term" value="F:dolichyl-diphosphooligosaccharide-protein glycotransferase activity"/>
    <property type="evidence" value="ECO:0007669"/>
    <property type="project" value="UniProtKB-EC"/>
</dbReference>
<keyword evidence="11" id="KW-0460">Magnesium</keyword>
<evidence type="ECO:0000256" key="1">
    <source>
        <dbReference type="ARBA" id="ARBA00001936"/>
    </source>
</evidence>
<feature type="transmembrane region" description="Helical" evidence="16">
    <location>
        <begin position="358"/>
        <end position="376"/>
    </location>
</feature>
<dbReference type="OrthoDB" id="10261066at2759"/>
<evidence type="ECO:0000256" key="2">
    <source>
        <dbReference type="ARBA" id="ARBA00001946"/>
    </source>
</evidence>
<feature type="transmembrane region" description="Helical" evidence="16">
    <location>
        <begin position="145"/>
        <end position="161"/>
    </location>
</feature>
<comment type="catalytic activity">
    <reaction evidence="15">
        <text>a di-trans,poly-cis-dolichyl diphosphooligosaccharide + L-asparaginyl-[protein] = N(4)-(oligosaccharide-(1-&gt;4)-N-acetyl-beta-D-glucosaminyl-(1-&gt;4)-N-acetyl-beta-D-glucosaminyl)-L-asparaginyl-[protein] + a di-trans,poly-cis-dolichyl diphosphate + H(+)</text>
        <dbReference type="Rhea" id="RHEA:22980"/>
        <dbReference type="Rhea" id="RHEA-COMP:12804"/>
        <dbReference type="Rhea" id="RHEA-COMP:12805"/>
        <dbReference type="Rhea" id="RHEA-COMP:19506"/>
        <dbReference type="Rhea" id="RHEA-COMP:19509"/>
        <dbReference type="ChEBI" id="CHEBI:15378"/>
        <dbReference type="ChEBI" id="CHEBI:50347"/>
        <dbReference type="ChEBI" id="CHEBI:57497"/>
        <dbReference type="ChEBI" id="CHEBI:57570"/>
        <dbReference type="ChEBI" id="CHEBI:132529"/>
        <dbReference type="EC" id="2.4.99.18"/>
    </reaction>
</comment>
<evidence type="ECO:0000256" key="13">
    <source>
        <dbReference type="ARBA" id="ARBA00023136"/>
    </source>
</evidence>
<dbReference type="GO" id="GO:0012505">
    <property type="term" value="C:endomembrane system"/>
    <property type="evidence" value="ECO:0007669"/>
    <property type="project" value="UniProtKB-SubCell"/>
</dbReference>
<name>I3EGB0_NEMP3</name>
<comment type="similarity">
    <text evidence="5">Belongs to the STT3 family.</text>
</comment>
<gene>
    <name evidence="19" type="ORF">NEQG_01701</name>
</gene>
<feature type="domain" description="Oligosaccharyl transferase STT3 N-terminal" evidence="17">
    <location>
        <begin position="39"/>
        <end position="423"/>
    </location>
</feature>
<dbReference type="InterPro" id="IPR003674">
    <property type="entry name" value="Oligo_trans_STT3"/>
</dbReference>
<evidence type="ECO:0000256" key="6">
    <source>
        <dbReference type="ARBA" id="ARBA00012605"/>
    </source>
</evidence>
<evidence type="ECO:0000256" key="9">
    <source>
        <dbReference type="ARBA" id="ARBA00022692"/>
    </source>
</evidence>
<dbReference type="EC" id="2.4.99.18" evidence="6"/>
<evidence type="ECO:0000256" key="5">
    <source>
        <dbReference type="ARBA" id="ARBA00010810"/>
    </source>
</evidence>
<proteinExistence type="inferred from homology"/>
<dbReference type="PANTHER" id="PTHR13872">
    <property type="entry name" value="DOLICHYL-DIPHOSPHOOLIGOSACCHARIDE--PROTEIN GLYCOSYLTRANSFERASE SUBUNIT"/>
    <property type="match status" value="1"/>
</dbReference>
<dbReference type="AlphaFoldDB" id="I3EGB0"/>
<feature type="transmembrane region" description="Helical" evidence="16">
    <location>
        <begin position="111"/>
        <end position="133"/>
    </location>
</feature>
<dbReference type="PANTHER" id="PTHR13872:SF1">
    <property type="entry name" value="DOLICHYL-DIPHOSPHOOLIGOSACCHARIDE--PROTEIN GLYCOSYLTRANSFERASE SUBUNIT STT3B"/>
    <property type="match status" value="1"/>
</dbReference>
<feature type="transmembrane region" description="Helical" evidence="16">
    <location>
        <begin position="239"/>
        <end position="262"/>
    </location>
</feature>
<evidence type="ECO:0000256" key="10">
    <source>
        <dbReference type="ARBA" id="ARBA00022723"/>
    </source>
</evidence>
<keyword evidence="7" id="KW-0328">Glycosyltransferase</keyword>
<evidence type="ECO:0000313" key="20">
    <source>
        <dbReference type="Proteomes" id="UP000002872"/>
    </source>
</evidence>
<keyword evidence="9 16" id="KW-0812">Transmembrane</keyword>
<feature type="domain" description="STT3/PglB/AglB core" evidence="18">
    <location>
        <begin position="508"/>
        <end position="551"/>
    </location>
</feature>
<dbReference type="Pfam" id="PF02516">
    <property type="entry name" value="STT3"/>
    <property type="match status" value="1"/>
</dbReference>
<protein>
    <recommendedName>
        <fullName evidence="6">dolichyl-diphosphooligosaccharide--protein glycotransferase</fullName>
        <ecNumber evidence="6">2.4.99.18</ecNumber>
    </recommendedName>
</protein>
<dbReference type="STRING" id="935791.I3EGB0"/>
<evidence type="ECO:0000259" key="18">
    <source>
        <dbReference type="Pfam" id="PF21436"/>
    </source>
</evidence>
<dbReference type="InterPro" id="IPR048999">
    <property type="entry name" value="STT3-PglB_core"/>
</dbReference>
<dbReference type="GO" id="GO:0046872">
    <property type="term" value="F:metal ion binding"/>
    <property type="evidence" value="ECO:0007669"/>
    <property type="project" value="UniProtKB-KW"/>
</dbReference>
<evidence type="ECO:0000256" key="8">
    <source>
        <dbReference type="ARBA" id="ARBA00022679"/>
    </source>
</evidence>
<feature type="transmembrane region" description="Helical" evidence="16">
    <location>
        <begin position="388"/>
        <end position="406"/>
    </location>
</feature>
<feature type="transmembrane region" description="Helical" evidence="16">
    <location>
        <begin position="15"/>
        <end position="32"/>
    </location>
</feature>
<dbReference type="GO" id="GO:0016020">
    <property type="term" value="C:membrane"/>
    <property type="evidence" value="ECO:0007669"/>
    <property type="project" value="InterPro"/>
</dbReference>
<dbReference type="InterPro" id="IPR048307">
    <property type="entry name" value="STT3_N"/>
</dbReference>
<keyword evidence="8" id="KW-0808">Transferase</keyword>
<dbReference type="Proteomes" id="UP000002872">
    <property type="component" value="Unassembled WGS sequence"/>
</dbReference>
<dbReference type="EMBL" id="GL870879">
    <property type="protein sequence ID" value="EIJ88257.1"/>
    <property type="molecule type" value="Genomic_DNA"/>
</dbReference>
<feature type="transmembrane region" description="Helical" evidence="16">
    <location>
        <begin position="293"/>
        <end position="312"/>
    </location>
</feature>
<comment type="cofactor">
    <cofactor evidence="2">
        <name>Mg(2+)</name>
        <dbReference type="ChEBI" id="CHEBI:18420"/>
    </cofactor>
</comment>
<evidence type="ECO:0000256" key="11">
    <source>
        <dbReference type="ARBA" id="ARBA00022842"/>
    </source>
</evidence>
<dbReference type="HOGENOM" id="CLU_400136_0_0_1"/>
<comment type="cofactor">
    <cofactor evidence="1">
        <name>Mn(2+)</name>
        <dbReference type="ChEBI" id="CHEBI:29035"/>
    </cofactor>
</comment>
<comment type="subcellular location">
    <subcellularLocation>
        <location evidence="3">Endomembrane system</location>
        <topology evidence="3">Multi-pass membrane protein</topology>
    </subcellularLocation>
</comment>
<evidence type="ECO:0000313" key="19">
    <source>
        <dbReference type="EMBL" id="EIJ88257.1"/>
    </source>
</evidence>
<evidence type="ECO:0000256" key="12">
    <source>
        <dbReference type="ARBA" id="ARBA00022989"/>
    </source>
</evidence>
<dbReference type="OMA" id="TKELWSP"/>
<dbReference type="Gene3D" id="3.40.50.12610">
    <property type="match status" value="1"/>
</dbReference>
<dbReference type="FunCoup" id="I3EGB0">
    <property type="interactions" value="278"/>
</dbReference>
<comment type="pathway">
    <text evidence="4">Protein modification; protein glycosylation.</text>
</comment>
<feature type="transmembrane region" description="Helical" evidence="16">
    <location>
        <begin position="201"/>
        <end position="219"/>
    </location>
</feature>
<keyword evidence="12 16" id="KW-1133">Transmembrane helix</keyword>
<evidence type="ECO:0000256" key="15">
    <source>
        <dbReference type="ARBA" id="ARBA00048829"/>
    </source>
</evidence>
<keyword evidence="10" id="KW-0479">Metal-binding</keyword>
<dbReference type="Pfam" id="PF21436">
    <property type="entry name" value="STT3-PglB_core"/>
    <property type="match status" value="1"/>
</dbReference>
<dbReference type="VEuPathDB" id="MicrosporidiaDB:NEQG_01701"/>
<accession>I3EGB0</accession>
<feature type="transmembrane region" description="Helical" evidence="16">
    <location>
        <begin position="173"/>
        <end position="189"/>
    </location>
</feature>
<dbReference type="InParanoid" id="I3EGB0"/>
<evidence type="ECO:0000256" key="3">
    <source>
        <dbReference type="ARBA" id="ARBA00004127"/>
    </source>
</evidence>
<evidence type="ECO:0000256" key="4">
    <source>
        <dbReference type="ARBA" id="ARBA00004922"/>
    </source>
</evidence>
<reference evidence="19" key="1">
    <citation type="submission" date="2011-01" db="EMBL/GenBank/DDBJ databases">
        <title>The Genome Sequence of Nematocida parisii strain ERTm3.</title>
        <authorList>
            <consortium name="The Broad Institute Genome Sequencing Platform"/>
            <consortium name="The Broad Institute Genome Sequencing Center for Infectious Disease"/>
            <person name="Cuomo C."/>
            <person name="Troemel E."/>
            <person name="Young S.K."/>
            <person name="Zeng Q."/>
            <person name="Gargeya S."/>
            <person name="Fitzgerald M."/>
            <person name="Haas B."/>
            <person name="Abouelleil A."/>
            <person name="Alvarado L."/>
            <person name="Arachchi H.M."/>
            <person name="Berlin A."/>
            <person name="Chapman S.B."/>
            <person name="Gearin G."/>
            <person name="Goldberg J."/>
            <person name="Griggs A."/>
            <person name="Gujja S."/>
            <person name="Hansen M."/>
            <person name="Heiman D."/>
            <person name="Howarth C."/>
            <person name="Larimer J."/>
            <person name="Lui A."/>
            <person name="MacDonald P.J.P."/>
            <person name="McCowen C."/>
            <person name="Montmayeur A."/>
            <person name="Murphy C."/>
            <person name="Neiman D."/>
            <person name="Pearson M."/>
            <person name="Priest M."/>
            <person name="Roberts A."/>
            <person name="Saif S."/>
            <person name="Shea T."/>
            <person name="Sisk P."/>
            <person name="Stolte C."/>
            <person name="Sykes S."/>
            <person name="Wortman J."/>
            <person name="Nusbaum C."/>
            <person name="Birren B."/>
        </authorList>
    </citation>
    <scope>NUCLEOTIDE SEQUENCE</scope>
    <source>
        <strain evidence="19">ERTm3</strain>
    </source>
</reference>
<organism evidence="19 20">
    <name type="scientific">Nematocida parisii (strain ERTm3)</name>
    <name type="common">Nematode killer fungus</name>
    <dbReference type="NCBI Taxonomy" id="935791"/>
    <lineage>
        <taxon>Eukaryota</taxon>
        <taxon>Fungi</taxon>
        <taxon>Fungi incertae sedis</taxon>
        <taxon>Microsporidia</taxon>
        <taxon>Nematocida</taxon>
    </lineage>
</organism>
<evidence type="ECO:0000256" key="14">
    <source>
        <dbReference type="ARBA" id="ARBA00023211"/>
    </source>
</evidence>
<keyword evidence="20" id="KW-1185">Reference proteome</keyword>